<keyword evidence="7" id="KW-0156">Chromatin regulator</keyword>
<dbReference type="GO" id="GO:0004402">
    <property type="term" value="F:histone acetyltransferase activity"/>
    <property type="evidence" value="ECO:0007669"/>
    <property type="project" value="InterPro"/>
</dbReference>
<comment type="caution">
    <text evidence="16">The sequence shown here is derived from an EMBL/GenBank/DDBJ whole genome shotgun (WGS) entry which is preliminary data.</text>
</comment>
<evidence type="ECO:0000256" key="3">
    <source>
        <dbReference type="ARBA" id="ARBA00022679"/>
    </source>
</evidence>
<dbReference type="Pfam" id="PF02135">
    <property type="entry name" value="zf-TAZ"/>
    <property type="match status" value="1"/>
</dbReference>
<evidence type="ECO:0000256" key="6">
    <source>
        <dbReference type="ARBA" id="ARBA00022833"/>
    </source>
</evidence>
<reference evidence="16" key="3">
    <citation type="submission" date="2019-06" db="EMBL/GenBank/DDBJ databases">
        <authorList>
            <person name="Poynton C."/>
            <person name="Hasenbein S."/>
            <person name="Benoit J.B."/>
            <person name="Sepulveda M.S."/>
            <person name="Poelchau M.F."/>
            <person name="Murali S.C."/>
            <person name="Chen S."/>
            <person name="Glastad K.M."/>
            <person name="Werren J.H."/>
            <person name="Vineis J.H."/>
            <person name="Bowen J.L."/>
            <person name="Friedrich M."/>
            <person name="Jones J."/>
            <person name="Robertson H.M."/>
            <person name="Feyereisen R."/>
            <person name="Mechler-Hickson A."/>
            <person name="Mathers N."/>
            <person name="Lee C.E."/>
            <person name="Colbourne J.K."/>
            <person name="Biales A."/>
            <person name="Johnston J.S."/>
            <person name="Wellborn G.A."/>
            <person name="Rosendale A.J."/>
            <person name="Cridge A.G."/>
            <person name="Munoz-Torres M.C."/>
            <person name="Bain P.A."/>
            <person name="Manny A.R."/>
            <person name="Major K.M."/>
            <person name="Lambert F.N."/>
            <person name="Vulpe C.D."/>
            <person name="Tuck P."/>
            <person name="Blalock B.J."/>
            <person name="Lin Y.-Y."/>
            <person name="Smith M.E."/>
            <person name="Ochoa-Acuna H."/>
            <person name="Chen M.-J.M."/>
            <person name="Childers C.P."/>
            <person name="Qu J."/>
            <person name="Dugan S."/>
            <person name="Lee S.L."/>
            <person name="Chao H."/>
            <person name="Dinh H."/>
            <person name="Han Y."/>
            <person name="Doddapaneni H."/>
            <person name="Worley K.C."/>
            <person name="Muzny D.M."/>
            <person name="Gibbs R.A."/>
            <person name="Richards S."/>
        </authorList>
    </citation>
    <scope>NUCLEOTIDE SEQUENCE</scope>
    <source>
        <strain evidence="16">HAZT.00-mixed</strain>
        <tissue evidence="16">Whole organism</tissue>
    </source>
</reference>
<dbReference type="GO" id="GO:0005634">
    <property type="term" value="C:nucleus"/>
    <property type="evidence" value="ECO:0007669"/>
    <property type="project" value="UniProtKB-SubCell"/>
</dbReference>
<evidence type="ECO:0000256" key="12">
    <source>
        <dbReference type="PROSITE-ProRule" id="PRU00203"/>
    </source>
</evidence>
<sequence length="268" mass="30096">MFQCNLPRCQTMKKKVLPRCQTMKNVLLHMTMCQAGKTCLVPHCASLRQIIYHWKNCARLECLVCEIFKTAALVSRQENKQNPNNNNNMAANAAAAAPIMTGHQQQQLQQQQQQQQQQQKQQQQQQQLGPQLIHSLSPGHRQTLPAGHQLNLMSPNATPNMVVGAPKLPNVSSSMGAMTPSMAESWLNLPNHPGQLPGSMVVTARHSEGTKEWHHSITNELRNHLVQKLVQAILPSPEPITMQDRRMQNLVNYARKVEGDMFNVASSR</sequence>
<dbReference type="PROSITE" id="PS50952">
    <property type="entry name" value="KIX"/>
    <property type="match status" value="1"/>
</dbReference>
<dbReference type="GO" id="GO:0003713">
    <property type="term" value="F:transcription coactivator activity"/>
    <property type="evidence" value="ECO:0007669"/>
    <property type="project" value="TreeGrafter"/>
</dbReference>
<feature type="domain" description="TAZ-type" evidence="14">
    <location>
        <begin position="1"/>
        <end position="68"/>
    </location>
</feature>
<keyword evidence="3" id="KW-0808">Transferase</keyword>
<evidence type="ECO:0000256" key="8">
    <source>
        <dbReference type="ARBA" id="ARBA00023015"/>
    </source>
</evidence>
<reference evidence="16" key="2">
    <citation type="journal article" date="2018" name="Environ. Sci. Technol.">
        <title>The Toxicogenome of Hyalella azteca: A Model for Sediment Ecotoxicology and Evolutionary Toxicology.</title>
        <authorList>
            <person name="Poynton H.C."/>
            <person name="Hasenbein S."/>
            <person name="Benoit J.B."/>
            <person name="Sepulveda M.S."/>
            <person name="Poelchau M.F."/>
            <person name="Hughes D.S.T."/>
            <person name="Murali S.C."/>
            <person name="Chen S."/>
            <person name="Glastad K.M."/>
            <person name="Goodisman M.A.D."/>
            <person name="Werren J.H."/>
            <person name="Vineis J.H."/>
            <person name="Bowen J.L."/>
            <person name="Friedrich M."/>
            <person name="Jones J."/>
            <person name="Robertson H.M."/>
            <person name="Feyereisen R."/>
            <person name="Mechler-Hickson A."/>
            <person name="Mathers N."/>
            <person name="Lee C.E."/>
            <person name="Colbourne J.K."/>
            <person name="Biales A."/>
            <person name="Johnston J.S."/>
            <person name="Wellborn G.A."/>
            <person name="Rosendale A.J."/>
            <person name="Cridge A.G."/>
            <person name="Munoz-Torres M.C."/>
            <person name="Bain P.A."/>
            <person name="Manny A.R."/>
            <person name="Major K.M."/>
            <person name="Lambert F.N."/>
            <person name="Vulpe C.D."/>
            <person name="Tuck P."/>
            <person name="Blalock B.J."/>
            <person name="Lin Y.Y."/>
            <person name="Smith M.E."/>
            <person name="Ochoa-Acuna H."/>
            <person name="Chen M.M."/>
            <person name="Childers C.P."/>
            <person name="Qu J."/>
            <person name="Dugan S."/>
            <person name="Lee S.L."/>
            <person name="Chao H."/>
            <person name="Dinh H."/>
            <person name="Han Y."/>
            <person name="Doddapaneni H."/>
            <person name="Worley K.C."/>
            <person name="Muzny D.M."/>
            <person name="Gibbs R.A."/>
            <person name="Richards S."/>
        </authorList>
    </citation>
    <scope>NUCLEOTIDE SEQUENCE</scope>
    <source>
        <strain evidence="16">HAZT.00-mixed</strain>
        <tissue evidence="16">Whole organism</tissue>
    </source>
</reference>
<dbReference type="SUPFAM" id="SSF57933">
    <property type="entry name" value="TAZ domain"/>
    <property type="match status" value="1"/>
</dbReference>
<keyword evidence="10" id="KW-0539">Nucleus</keyword>
<dbReference type="SMART" id="SM00551">
    <property type="entry name" value="ZnF_TAZ"/>
    <property type="match status" value="1"/>
</dbReference>
<evidence type="ECO:0000256" key="2">
    <source>
        <dbReference type="ARBA" id="ARBA00013184"/>
    </source>
</evidence>
<proteinExistence type="predicted"/>
<evidence type="ECO:0000256" key="1">
    <source>
        <dbReference type="ARBA" id="ARBA00004123"/>
    </source>
</evidence>
<reference evidence="16" key="1">
    <citation type="submission" date="2014-08" db="EMBL/GenBank/DDBJ databases">
        <authorList>
            <person name="Murali S."/>
            <person name="Richards S."/>
            <person name="Bandaranaike D."/>
            <person name="Bellair M."/>
            <person name="Blankenburg K."/>
            <person name="Chao H."/>
            <person name="Dinh H."/>
            <person name="Doddapaneni H."/>
            <person name="Dugan-Rocha S."/>
            <person name="Elkadiri S."/>
            <person name="Gnanaolivu R."/>
            <person name="Hughes D."/>
            <person name="Lee S."/>
            <person name="Li M."/>
            <person name="Ming W."/>
            <person name="Munidasa M."/>
            <person name="Muniz J."/>
            <person name="Nguyen L."/>
            <person name="Osuji N."/>
            <person name="Pu L.-L."/>
            <person name="Puazo M."/>
            <person name="Skinner E."/>
            <person name="Qu C."/>
            <person name="Quiroz J."/>
            <person name="Raj R."/>
            <person name="Weissenberger G."/>
            <person name="Xin Y."/>
            <person name="Zou X."/>
            <person name="Han Y."/>
            <person name="Worley K."/>
            <person name="Muzny D."/>
            <person name="Gibbs R."/>
        </authorList>
    </citation>
    <scope>NUCLEOTIDE SEQUENCE</scope>
    <source>
        <strain evidence="16">HAZT.00-mixed</strain>
        <tissue evidence="16">Whole organism</tissue>
    </source>
</reference>
<keyword evidence="6 12" id="KW-0862">Zinc</keyword>
<dbReference type="GO" id="GO:0031490">
    <property type="term" value="F:chromatin DNA binding"/>
    <property type="evidence" value="ECO:0007669"/>
    <property type="project" value="TreeGrafter"/>
</dbReference>
<comment type="subcellular location">
    <subcellularLocation>
        <location evidence="1">Nucleus</location>
    </subcellularLocation>
</comment>
<dbReference type="GO" id="GO:0045944">
    <property type="term" value="P:positive regulation of transcription by RNA polymerase II"/>
    <property type="evidence" value="ECO:0007669"/>
    <property type="project" value="TreeGrafter"/>
</dbReference>
<keyword evidence="8" id="KW-0805">Transcription regulation</keyword>
<comment type="catalytic activity">
    <reaction evidence="11">
        <text>L-lysyl-[protein] + acetyl-CoA = N(6)-acetyl-L-lysyl-[protein] + CoA + H(+)</text>
        <dbReference type="Rhea" id="RHEA:45948"/>
        <dbReference type="Rhea" id="RHEA-COMP:9752"/>
        <dbReference type="Rhea" id="RHEA-COMP:10731"/>
        <dbReference type="ChEBI" id="CHEBI:15378"/>
        <dbReference type="ChEBI" id="CHEBI:29969"/>
        <dbReference type="ChEBI" id="CHEBI:57287"/>
        <dbReference type="ChEBI" id="CHEBI:57288"/>
        <dbReference type="ChEBI" id="CHEBI:61930"/>
        <dbReference type="EC" id="2.3.1.48"/>
    </reaction>
</comment>
<dbReference type="Gene3D" id="1.20.1020.10">
    <property type="entry name" value="TAZ domain"/>
    <property type="match status" value="1"/>
</dbReference>
<evidence type="ECO:0000256" key="4">
    <source>
        <dbReference type="ARBA" id="ARBA00022723"/>
    </source>
</evidence>
<evidence type="ECO:0000256" key="9">
    <source>
        <dbReference type="ARBA" id="ARBA00023163"/>
    </source>
</evidence>
<protein>
    <recommendedName>
        <fullName evidence="2">histone acetyltransferase</fullName>
        <ecNumber evidence="2">2.3.1.48</ecNumber>
    </recommendedName>
</protein>
<dbReference type="OrthoDB" id="6381963at2759"/>
<evidence type="ECO:0000256" key="11">
    <source>
        <dbReference type="ARBA" id="ARBA00048017"/>
    </source>
</evidence>
<dbReference type="EMBL" id="JQDR03007074">
    <property type="protein sequence ID" value="KAA0199179.1"/>
    <property type="molecule type" value="Genomic_DNA"/>
</dbReference>
<dbReference type="InterPro" id="IPR013178">
    <property type="entry name" value="Histone_AcTrfase_Rtt109/CBP"/>
</dbReference>
<dbReference type="InterPro" id="IPR000197">
    <property type="entry name" value="Znf_TAZ"/>
</dbReference>
<dbReference type="PANTHER" id="PTHR13808">
    <property type="entry name" value="CBP/P300-RELATED"/>
    <property type="match status" value="1"/>
</dbReference>
<feature type="compositionally biased region" description="Low complexity" evidence="13">
    <location>
        <begin position="98"/>
        <end position="127"/>
    </location>
</feature>
<dbReference type="Gene3D" id="1.10.246.20">
    <property type="entry name" value="Coactivator CBP, KIX domain"/>
    <property type="match status" value="1"/>
</dbReference>
<keyword evidence="4 12" id="KW-0479">Metal-binding</keyword>
<dbReference type="EC" id="2.3.1.48" evidence="2"/>
<dbReference type="PANTHER" id="PTHR13808:SF1">
    <property type="entry name" value="HISTONE ACETYLTRANSFERASE"/>
    <property type="match status" value="1"/>
</dbReference>
<gene>
    <name evidence="16" type="ORF">HAZT_HAZT008147</name>
</gene>
<dbReference type="InterPro" id="IPR035898">
    <property type="entry name" value="TAZ_dom_sf"/>
</dbReference>
<dbReference type="GO" id="GO:0000123">
    <property type="term" value="C:histone acetyltransferase complex"/>
    <property type="evidence" value="ECO:0007669"/>
    <property type="project" value="TreeGrafter"/>
</dbReference>
<dbReference type="AlphaFoldDB" id="A0A6A0H4X0"/>
<keyword evidence="9" id="KW-0804">Transcription</keyword>
<keyword evidence="5 12" id="KW-0863">Zinc-finger</keyword>
<evidence type="ECO:0000256" key="13">
    <source>
        <dbReference type="SAM" id="MobiDB-lite"/>
    </source>
</evidence>
<evidence type="ECO:0000313" key="16">
    <source>
        <dbReference type="EMBL" id="KAA0199179.1"/>
    </source>
</evidence>
<feature type="domain" description="KIX" evidence="15">
    <location>
        <begin position="208"/>
        <end position="268"/>
    </location>
</feature>
<dbReference type="GO" id="GO:0005667">
    <property type="term" value="C:transcription regulator complex"/>
    <property type="evidence" value="ECO:0007669"/>
    <property type="project" value="TreeGrafter"/>
</dbReference>
<feature type="zinc finger region" description="TAZ-type" evidence="12">
    <location>
        <begin position="1"/>
        <end position="68"/>
    </location>
</feature>
<evidence type="ECO:0000256" key="7">
    <source>
        <dbReference type="ARBA" id="ARBA00022853"/>
    </source>
</evidence>
<feature type="region of interest" description="Disordered" evidence="13">
    <location>
        <begin position="98"/>
        <end position="155"/>
    </location>
</feature>
<dbReference type="InterPro" id="IPR003101">
    <property type="entry name" value="KIX_dom"/>
</dbReference>
<dbReference type="Pfam" id="PF02172">
    <property type="entry name" value="KIX"/>
    <property type="match status" value="1"/>
</dbReference>
<dbReference type="PROSITE" id="PS50134">
    <property type="entry name" value="ZF_TAZ"/>
    <property type="match status" value="1"/>
</dbReference>
<name>A0A6A0H4X0_HYAAZ</name>
<dbReference type="GO" id="GO:0008270">
    <property type="term" value="F:zinc ion binding"/>
    <property type="evidence" value="ECO:0007669"/>
    <property type="project" value="UniProtKB-KW"/>
</dbReference>
<evidence type="ECO:0000256" key="10">
    <source>
        <dbReference type="ARBA" id="ARBA00023242"/>
    </source>
</evidence>
<organism evidence="16">
    <name type="scientific">Hyalella azteca</name>
    <name type="common">Amphipod</name>
    <dbReference type="NCBI Taxonomy" id="294128"/>
    <lineage>
        <taxon>Eukaryota</taxon>
        <taxon>Metazoa</taxon>
        <taxon>Ecdysozoa</taxon>
        <taxon>Arthropoda</taxon>
        <taxon>Crustacea</taxon>
        <taxon>Multicrustacea</taxon>
        <taxon>Malacostraca</taxon>
        <taxon>Eumalacostraca</taxon>
        <taxon>Peracarida</taxon>
        <taxon>Amphipoda</taxon>
        <taxon>Senticaudata</taxon>
        <taxon>Talitrida</taxon>
        <taxon>Talitroidea</taxon>
        <taxon>Hyalellidae</taxon>
        <taxon>Hyalella</taxon>
    </lineage>
</organism>
<evidence type="ECO:0000259" key="15">
    <source>
        <dbReference type="PROSITE" id="PS50952"/>
    </source>
</evidence>
<dbReference type="InterPro" id="IPR036529">
    <property type="entry name" value="KIX_dom_sf"/>
</dbReference>
<dbReference type="Proteomes" id="UP000711488">
    <property type="component" value="Unassembled WGS sequence"/>
</dbReference>
<evidence type="ECO:0000259" key="14">
    <source>
        <dbReference type="PROSITE" id="PS50134"/>
    </source>
</evidence>
<dbReference type="SUPFAM" id="SSF47040">
    <property type="entry name" value="Kix domain of CBP (creb binding protein)"/>
    <property type="match status" value="1"/>
</dbReference>
<accession>A0A6A0H4X0</accession>
<feature type="non-terminal residue" evidence="16">
    <location>
        <position position="268"/>
    </location>
</feature>
<evidence type="ECO:0000256" key="5">
    <source>
        <dbReference type="ARBA" id="ARBA00022771"/>
    </source>
</evidence>